<organism evidence="2">
    <name type="scientific">candidate division WOR-3 bacterium</name>
    <dbReference type="NCBI Taxonomy" id="2052148"/>
    <lineage>
        <taxon>Bacteria</taxon>
        <taxon>Bacteria division WOR-3</taxon>
    </lineage>
</organism>
<gene>
    <name evidence="2" type="ORF">ENP86_08935</name>
</gene>
<proteinExistence type="predicted"/>
<evidence type="ECO:0000259" key="1">
    <source>
        <dbReference type="PROSITE" id="PS50902"/>
    </source>
</evidence>
<name>A0A7V0Z6W7_UNCW3</name>
<sequence length="158" mass="17302">MHIGIIYYSVTGTTEEFASRIVNGLIKERHHVELVNIKTDVKVTGPGQGFKIMNVTDCSNFDFIMFGGPVWAFSACPVIIEAIKKSSGLSGKKVMPFVTMGFPFRCLGGSRAVKQIEKTAREMGADVLPGIVIPKLFHDFKALMDKAVNDIIAIVKNP</sequence>
<protein>
    <submittedName>
        <fullName evidence="2">Flavodoxin family protein</fullName>
    </submittedName>
</protein>
<reference evidence="2" key="1">
    <citation type="journal article" date="2020" name="mSystems">
        <title>Genome- and Community-Level Interaction Insights into Carbon Utilization and Element Cycling Functions of Hydrothermarchaeota in Hydrothermal Sediment.</title>
        <authorList>
            <person name="Zhou Z."/>
            <person name="Liu Y."/>
            <person name="Xu W."/>
            <person name="Pan J."/>
            <person name="Luo Z.H."/>
            <person name="Li M."/>
        </authorList>
    </citation>
    <scope>NUCLEOTIDE SEQUENCE [LARGE SCALE GENOMIC DNA]</scope>
    <source>
        <strain evidence="2">SpSt-258</strain>
    </source>
</reference>
<comment type="caution">
    <text evidence="2">The sequence shown here is derived from an EMBL/GenBank/DDBJ whole genome shotgun (WGS) entry which is preliminary data.</text>
</comment>
<dbReference type="InterPro" id="IPR008254">
    <property type="entry name" value="Flavodoxin/NO_synth"/>
</dbReference>
<dbReference type="SUPFAM" id="SSF52218">
    <property type="entry name" value="Flavoproteins"/>
    <property type="match status" value="1"/>
</dbReference>
<dbReference type="PROSITE" id="PS50902">
    <property type="entry name" value="FLAVODOXIN_LIKE"/>
    <property type="match status" value="1"/>
</dbReference>
<dbReference type="Pfam" id="PF12682">
    <property type="entry name" value="Flavodoxin_4"/>
    <property type="match status" value="1"/>
</dbReference>
<dbReference type="GO" id="GO:0010181">
    <property type="term" value="F:FMN binding"/>
    <property type="evidence" value="ECO:0007669"/>
    <property type="project" value="InterPro"/>
</dbReference>
<dbReference type="AlphaFoldDB" id="A0A7V0Z6W7"/>
<feature type="domain" description="Flavodoxin-like" evidence="1">
    <location>
        <begin position="3"/>
        <end position="158"/>
    </location>
</feature>
<accession>A0A7V0Z6W7</accession>
<dbReference type="EMBL" id="DSKY01000021">
    <property type="protein sequence ID" value="HDY59659.1"/>
    <property type="molecule type" value="Genomic_DNA"/>
</dbReference>
<evidence type="ECO:0000313" key="2">
    <source>
        <dbReference type="EMBL" id="HDY59659.1"/>
    </source>
</evidence>
<dbReference type="InterPro" id="IPR029039">
    <property type="entry name" value="Flavoprotein-like_sf"/>
</dbReference>
<dbReference type="Gene3D" id="3.40.50.360">
    <property type="match status" value="1"/>
</dbReference>